<organism evidence="2 3">
    <name type="scientific">Flavobacterium columnare</name>
    <dbReference type="NCBI Taxonomy" id="996"/>
    <lineage>
        <taxon>Bacteria</taxon>
        <taxon>Pseudomonadati</taxon>
        <taxon>Bacteroidota</taxon>
        <taxon>Flavobacteriia</taxon>
        <taxon>Flavobacteriales</taxon>
        <taxon>Flavobacteriaceae</taxon>
        <taxon>Flavobacterium</taxon>
    </lineage>
</organism>
<keyword evidence="1" id="KW-0812">Transmembrane</keyword>
<dbReference type="AlphaFoldDB" id="A0A437U8A1"/>
<evidence type="ECO:0000313" key="3">
    <source>
        <dbReference type="Proteomes" id="UP000288951"/>
    </source>
</evidence>
<comment type="caution">
    <text evidence="2">The sequence shown here is derived from an EMBL/GenBank/DDBJ whole genome shotgun (WGS) entry which is preliminary data.</text>
</comment>
<keyword evidence="1" id="KW-1133">Transmembrane helix</keyword>
<reference evidence="2" key="1">
    <citation type="submission" date="2018-12" db="EMBL/GenBank/DDBJ databases">
        <title>Draft genome sequence of Flaovobacterium columnare ARS1 isolated from channel catfish in Alabama.</title>
        <authorList>
            <person name="Cai W."/>
            <person name="Arias C."/>
        </authorList>
    </citation>
    <scope>NUCLEOTIDE SEQUENCE [LARGE SCALE GENOMIC DNA]</scope>
    <source>
        <strain evidence="2">ARS1</strain>
    </source>
</reference>
<dbReference type="EMBL" id="RQSM01000004">
    <property type="protein sequence ID" value="RVU89846.1"/>
    <property type="molecule type" value="Genomic_DNA"/>
</dbReference>
<keyword evidence="1" id="KW-0472">Membrane</keyword>
<accession>A0A437U8A1</accession>
<name>A0A437U8A1_9FLAO</name>
<evidence type="ECO:0000313" key="2">
    <source>
        <dbReference type="EMBL" id="RVU89846.1"/>
    </source>
</evidence>
<gene>
    <name evidence="2" type="ORF">EH230_13870</name>
</gene>
<keyword evidence="3" id="KW-1185">Reference proteome</keyword>
<feature type="transmembrane region" description="Helical" evidence="1">
    <location>
        <begin position="12"/>
        <end position="33"/>
    </location>
</feature>
<protein>
    <submittedName>
        <fullName evidence="2">Uncharacterized protein</fullName>
    </submittedName>
</protein>
<dbReference type="RefSeq" id="WP_127823855.1">
    <property type="nucleotide sequence ID" value="NZ_RQSM01000004.1"/>
</dbReference>
<proteinExistence type="predicted"/>
<evidence type="ECO:0000256" key="1">
    <source>
        <dbReference type="SAM" id="Phobius"/>
    </source>
</evidence>
<sequence length="150" mass="17978">MNRIIKKIVIGLVIITILFLGFKFIVVSWLSFFSSPKKADSFSQERILFEKFKKEYNFKEINRTPELEKDFLESNDTLSYELYIRYIDCNKSNDFFKEISNKMATEINNKISLNDNFYKYKFIFYCKEDTYSSISNSSKIFTFLRDSLNK</sequence>
<dbReference type="OrthoDB" id="1258596at2"/>
<dbReference type="Proteomes" id="UP000288951">
    <property type="component" value="Unassembled WGS sequence"/>
</dbReference>